<keyword evidence="2" id="KW-1185">Reference proteome</keyword>
<dbReference type="EMBL" id="MUJZ01028046">
    <property type="protein sequence ID" value="OTF78410.1"/>
    <property type="molecule type" value="Genomic_DNA"/>
</dbReference>
<organism evidence="1 2">
    <name type="scientific">Euroglyphus maynei</name>
    <name type="common">Mayne's house dust mite</name>
    <dbReference type="NCBI Taxonomy" id="6958"/>
    <lineage>
        <taxon>Eukaryota</taxon>
        <taxon>Metazoa</taxon>
        <taxon>Ecdysozoa</taxon>
        <taxon>Arthropoda</taxon>
        <taxon>Chelicerata</taxon>
        <taxon>Arachnida</taxon>
        <taxon>Acari</taxon>
        <taxon>Acariformes</taxon>
        <taxon>Sarcoptiformes</taxon>
        <taxon>Astigmata</taxon>
        <taxon>Psoroptidia</taxon>
        <taxon>Analgoidea</taxon>
        <taxon>Pyroglyphidae</taxon>
        <taxon>Pyroglyphinae</taxon>
        <taxon>Euroglyphus</taxon>
    </lineage>
</organism>
<name>A0A1Y3BBZ5_EURMA</name>
<dbReference type="OrthoDB" id="6102375at2759"/>
<reference evidence="1 2" key="1">
    <citation type="submission" date="2017-03" db="EMBL/GenBank/DDBJ databases">
        <title>Genome Survey of Euroglyphus maynei.</title>
        <authorList>
            <person name="Arlian L.G."/>
            <person name="Morgan M.S."/>
            <person name="Rider S.D."/>
        </authorList>
    </citation>
    <scope>NUCLEOTIDE SEQUENCE [LARGE SCALE GENOMIC DNA]</scope>
    <source>
        <strain evidence="1">Arlian Lab</strain>
        <tissue evidence="1">Whole body</tissue>
    </source>
</reference>
<dbReference type="Proteomes" id="UP000194236">
    <property type="component" value="Unassembled WGS sequence"/>
</dbReference>
<accession>A0A1Y3BBZ5</accession>
<gene>
    <name evidence="1" type="ORF">BLA29_005679</name>
</gene>
<comment type="caution">
    <text evidence="1">The sequence shown here is derived from an EMBL/GenBank/DDBJ whole genome shotgun (WGS) entry which is preliminary data.</text>
</comment>
<dbReference type="AlphaFoldDB" id="A0A1Y3BBZ5"/>
<proteinExistence type="predicted"/>
<protein>
    <submittedName>
        <fullName evidence="1">Uncharacterized protein</fullName>
    </submittedName>
</protein>
<evidence type="ECO:0000313" key="2">
    <source>
        <dbReference type="Proteomes" id="UP000194236"/>
    </source>
</evidence>
<sequence>MDCRKQDGDRQAGWLKSTNGLHEQFMARNYGQLDFDRRTGQHPPKGSIVSCSMDCFSQPDCHCIE</sequence>
<evidence type="ECO:0000313" key="1">
    <source>
        <dbReference type="EMBL" id="OTF78410.1"/>
    </source>
</evidence>